<organism evidence="2 3">
    <name type="scientific">Vanrija albida</name>
    <dbReference type="NCBI Taxonomy" id="181172"/>
    <lineage>
        <taxon>Eukaryota</taxon>
        <taxon>Fungi</taxon>
        <taxon>Dikarya</taxon>
        <taxon>Basidiomycota</taxon>
        <taxon>Agaricomycotina</taxon>
        <taxon>Tremellomycetes</taxon>
        <taxon>Trichosporonales</taxon>
        <taxon>Trichosporonaceae</taxon>
        <taxon>Vanrija</taxon>
    </lineage>
</organism>
<accession>A0ABR3QEV1</accession>
<evidence type="ECO:0000313" key="2">
    <source>
        <dbReference type="EMBL" id="KAL1413229.1"/>
    </source>
</evidence>
<dbReference type="RefSeq" id="XP_069213173.1">
    <property type="nucleotide sequence ID" value="XM_069349629.1"/>
</dbReference>
<sequence length="127" mass="14143">MLRPEDLYEHYYRYFRHCELTAAGVNTPVYSFGLPWAIAHGVMSAKCTYPGALGEFFVATHAPMVLSIDFPRAASRLDAATRAQVIDEAVRLVSPSDGQVTPTKRSHSDPTSEAELKKRRATNSTWI</sequence>
<evidence type="ECO:0000313" key="3">
    <source>
        <dbReference type="Proteomes" id="UP001565368"/>
    </source>
</evidence>
<reference evidence="2 3" key="1">
    <citation type="submission" date="2023-08" db="EMBL/GenBank/DDBJ databases">
        <title>Annotated Genome Sequence of Vanrija albida AlHP1.</title>
        <authorList>
            <person name="Herzog R."/>
        </authorList>
    </citation>
    <scope>NUCLEOTIDE SEQUENCE [LARGE SCALE GENOMIC DNA]</scope>
    <source>
        <strain evidence="2 3">AlHP1</strain>
    </source>
</reference>
<dbReference type="Proteomes" id="UP001565368">
    <property type="component" value="Unassembled WGS sequence"/>
</dbReference>
<evidence type="ECO:0000256" key="1">
    <source>
        <dbReference type="SAM" id="MobiDB-lite"/>
    </source>
</evidence>
<dbReference type="GeneID" id="95982025"/>
<gene>
    <name evidence="2" type="ORF">Q8F55_000982</name>
</gene>
<feature type="region of interest" description="Disordered" evidence="1">
    <location>
        <begin position="94"/>
        <end position="127"/>
    </location>
</feature>
<protein>
    <submittedName>
        <fullName evidence="2">Uncharacterized protein</fullName>
    </submittedName>
</protein>
<feature type="compositionally biased region" description="Basic and acidic residues" evidence="1">
    <location>
        <begin position="106"/>
        <end position="116"/>
    </location>
</feature>
<name>A0ABR3QEV1_9TREE</name>
<proteinExistence type="predicted"/>
<comment type="caution">
    <text evidence="2">The sequence shown here is derived from an EMBL/GenBank/DDBJ whole genome shotgun (WGS) entry which is preliminary data.</text>
</comment>
<dbReference type="EMBL" id="JBBXJM010000001">
    <property type="protein sequence ID" value="KAL1413229.1"/>
    <property type="molecule type" value="Genomic_DNA"/>
</dbReference>
<keyword evidence="3" id="KW-1185">Reference proteome</keyword>